<feature type="transmembrane region" description="Helical" evidence="1">
    <location>
        <begin position="230"/>
        <end position="249"/>
    </location>
</feature>
<feature type="transmembrane region" description="Helical" evidence="1">
    <location>
        <begin position="137"/>
        <end position="156"/>
    </location>
</feature>
<feature type="transmembrane region" description="Helical" evidence="1">
    <location>
        <begin position="323"/>
        <end position="340"/>
    </location>
</feature>
<comment type="caution">
    <text evidence="3">The sequence shown here is derived from an EMBL/GenBank/DDBJ whole genome shotgun (WGS) entry which is preliminary data.</text>
</comment>
<proteinExistence type="predicted"/>
<feature type="domain" description="Acyltransferase 3" evidence="2">
    <location>
        <begin position="18"/>
        <end position="370"/>
    </location>
</feature>
<feature type="transmembrane region" description="Helical" evidence="1">
    <location>
        <begin position="286"/>
        <end position="302"/>
    </location>
</feature>
<keyword evidence="4" id="KW-1185">Reference proteome</keyword>
<name>A0A418M905_9BACT</name>
<accession>A0A418M905</accession>
<evidence type="ECO:0000256" key="1">
    <source>
        <dbReference type="SAM" id="Phobius"/>
    </source>
</evidence>
<dbReference type="GO" id="GO:0000271">
    <property type="term" value="P:polysaccharide biosynthetic process"/>
    <property type="evidence" value="ECO:0007669"/>
    <property type="project" value="TreeGrafter"/>
</dbReference>
<organism evidence="3 4">
    <name type="scientific">Fibrisoma montanum</name>
    <dbReference type="NCBI Taxonomy" id="2305895"/>
    <lineage>
        <taxon>Bacteria</taxon>
        <taxon>Pseudomonadati</taxon>
        <taxon>Bacteroidota</taxon>
        <taxon>Cytophagia</taxon>
        <taxon>Cytophagales</taxon>
        <taxon>Spirosomataceae</taxon>
        <taxon>Fibrisoma</taxon>
    </lineage>
</organism>
<protein>
    <submittedName>
        <fullName evidence="3">Acyltransferase</fullName>
    </submittedName>
</protein>
<keyword evidence="1" id="KW-0812">Transmembrane</keyword>
<feature type="transmembrane region" description="Helical" evidence="1">
    <location>
        <begin position="352"/>
        <end position="373"/>
    </location>
</feature>
<feature type="transmembrane region" description="Helical" evidence="1">
    <location>
        <begin position="103"/>
        <end position="125"/>
    </location>
</feature>
<dbReference type="PANTHER" id="PTHR23028:SF53">
    <property type="entry name" value="ACYL_TRANSF_3 DOMAIN-CONTAINING PROTEIN"/>
    <property type="match status" value="1"/>
</dbReference>
<sequence length="399" mass="45154">MVQHTMPPAQPSLVYFPGFNGIRFIAASAVVVHHIEQYKTTFGYTDTFTNVNDHPIVYQAGKLGVALFFVLSGFLITYLLLAERQTAGRIHIGNFYVRRILRIWPLYFLLVGLSFFVFPHIPALFIPGVSEHTYTNFAQKLTLFGLVLPNFALTLYGEMPLCSHAWSIGVEEQFYLIWPWLIGSRNPRRTLLILLGIALVLGGWFFWLRYGPGSTAPQAGTTMLLITDFLAHFRIGCMAIGGVGAYLVFSNHPVLRLLYRPSVQWVVYTVLGAMLISGLRIPGLNYEGYAVFFVFLLMNLAHNPNSVVDLENRLCTFMGKISYGLYMYHPFAIVLSLYVVRQFLPYSPGFSIALYVLSYALTTLLAWLSYEYFEKQFLKLKDRFSPATAPKPATETARA</sequence>
<evidence type="ECO:0000259" key="2">
    <source>
        <dbReference type="Pfam" id="PF01757"/>
    </source>
</evidence>
<dbReference type="OrthoDB" id="9796461at2"/>
<feature type="transmembrane region" description="Helical" evidence="1">
    <location>
        <begin position="261"/>
        <end position="280"/>
    </location>
</feature>
<dbReference type="GO" id="GO:0016020">
    <property type="term" value="C:membrane"/>
    <property type="evidence" value="ECO:0007669"/>
    <property type="project" value="TreeGrafter"/>
</dbReference>
<keyword evidence="1" id="KW-1133">Transmembrane helix</keyword>
<dbReference type="RefSeq" id="WP_119668753.1">
    <property type="nucleotide sequence ID" value="NZ_QXED01000004.1"/>
</dbReference>
<evidence type="ECO:0000313" key="3">
    <source>
        <dbReference type="EMBL" id="RIV22570.1"/>
    </source>
</evidence>
<feature type="transmembrane region" description="Helical" evidence="1">
    <location>
        <begin position="63"/>
        <end position="82"/>
    </location>
</feature>
<dbReference type="InterPro" id="IPR050879">
    <property type="entry name" value="Acyltransferase_3"/>
</dbReference>
<keyword evidence="3" id="KW-0012">Acyltransferase</keyword>
<dbReference type="EMBL" id="QXED01000004">
    <property type="protein sequence ID" value="RIV22570.1"/>
    <property type="molecule type" value="Genomic_DNA"/>
</dbReference>
<gene>
    <name evidence="3" type="ORF">DYU11_16290</name>
</gene>
<dbReference type="InterPro" id="IPR002656">
    <property type="entry name" value="Acyl_transf_3_dom"/>
</dbReference>
<dbReference type="GO" id="GO:0016747">
    <property type="term" value="F:acyltransferase activity, transferring groups other than amino-acyl groups"/>
    <property type="evidence" value="ECO:0007669"/>
    <property type="project" value="InterPro"/>
</dbReference>
<keyword evidence="3" id="KW-0808">Transferase</keyword>
<dbReference type="PANTHER" id="PTHR23028">
    <property type="entry name" value="ACETYLTRANSFERASE"/>
    <property type="match status" value="1"/>
</dbReference>
<dbReference type="AlphaFoldDB" id="A0A418M905"/>
<evidence type="ECO:0000313" key="4">
    <source>
        <dbReference type="Proteomes" id="UP000283523"/>
    </source>
</evidence>
<reference evidence="3 4" key="1">
    <citation type="submission" date="2018-08" db="EMBL/GenBank/DDBJ databases">
        <title>Fibrisoma montanum sp. nov., isolated from Danxia mountain soil.</title>
        <authorList>
            <person name="Huang Y."/>
        </authorList>
    </citation>
    <scope>NUCLEOTIDE SEQUENCE [LARGE SCALE GENOMIC DNA]</scope>
    <source>
        <strain evidence="3 4">HYT19</strain>
    </source>
</reference>
<feature type="transmembrane region" description="Helical" evidence="1">
    <location>
        <begin position="191"/>
        <end position="210"/>
    </location>
</feature>
<keyword evidence="1" id="KW-0472">Membrane</keyword>
<dbReference type="Pfam" id="PF01757">
    <property type="entry name" value="Acyl_transf_3"/>
    <property type="match status" value="1"/>
</dbReference>
<dbReference type="Proteomes" id="UP000283523">
    <property type="component" value="Unassembled WGS sequence"/>
</dbReference>